<comment type="similarity">
    <text evidence="2">Belongs to the NUP210 family.</text>
</comment>
<dbReference type="Pfam" id="PF26182">
    <property type="entry name" value="Ig_NUP210_5th"/>
    <property type="match status" value="1"/>
</dbReference>
<dbReference type="InterPro" id="IPR055095">
    <property type="entry name" value="NUP210_Ig_C"/>
</dbReference>
<feature type="compositionally biased region" description="Polar residues" evidence="9">
    <location>
        <begin position="1897"/>
        <end position="1913"/>
    </location>
</feature>
<dbReference type="Pfam" id="PF24935">
    <property type="entry name" value="Ig_NUP210_6th"/>
    <property type="match status" value="1"/>
</dbReference>
<dbReference type="InterPro" id="IPR055097">
    <property type="entry name" value="Ig_NUP210_2nd"/>
</dbReference>
<keyword evidence="6 10" id="KW-0472">Membrane</keyword>
<evidence type="ECO:0000256" key="6">
    <source>
        <dbReference type="ARBA" id="ARBA00023136"/>
    </source>
</evidence>
<feature type="transmembrane region" description="Helical" evidence="10">
    <location>
        <begin position="1816"/>
        <end position="1837"/>
    </location>
</feature>
<dbReference type="Pfam" id="PF25354">
    <property type="entry name" value="Ig_NUP210_16th"/>
    <property type="match status" value="1"/>
</dbReference>
<dbReference type="Pfam" id="PF22969">
    <property type="entry name" value="Ig_NUP210_2nd"/>
    <property type="match status" value="1"/>
</dbReference>
<evidence type="ECO:0000313" key="13">
    <source>
        <dbReference type="Proteomes" id="UP000007110"/>
    </source>
</evidence>
<dbReference type="InterPro" id="IPR055096">
    <property type="entry name" value="Ig_NUP210_1st"/>
</dbReference>
<dbReference type="Pfam" id="PF22963">
    <property type="entry name" value="Ig_NUP210_3rd"/>
    <property type="match status" value="1"/>
</dbReference>
<comment type="subcellular location">
    <subcellularLocation>
        <location evidence="1">Nucleus membrane</location>
        <topology evidence="1">Single-pass membrane protein</topology>
    </subcellularLocation>
</comment>
<dbReference type="GO" id="GO:0031965">
    <property type="term" value="C:nuclear membrane"/>
    <property type="evidence" value="ECO:0007669"/>
    <property type="project" value="UniProtKB-SubCell"/>
</dbReference>
<keyword evidence="4" id="KW-0732">Signal</keyword>
<keyword evidence="5 10" id="KW-1133">Transmembrane helix</keyword>
<organism evidence="12 13">
    <name type="scientific">Strongylocentrotus purpuratus</name>
    <name type="common">Purple sea urchin</name>
    <dbReference type="NCBI Taxonomy" id="7668"/>
    <lineage>
        <taxon>Eukaryota</taxon>
        <taxon>Metazoa</taxon>
        <taxon>Echinodermata</taxon>
        <taxon>Eleutherozoa</taxon>
        <taxon>Echinozoa</taxon>
        <taxon>Echinoidea</taxon>
        <taxon>Euechinoidea</taxon>
        <taxon>Echinacea</taxon>
        <taxon>Camarodonta</taxon>
        <taxon>Echinidea</taxon>
        <taxon>Strongylocentrotidae</taxon>
        <taxon>Strongylocentrotus</taxon>
    </lineage>
</organism>
<dbReference type="GeneID" id="577545"/>
<dbReference type="GO" id="GO:0005643">
    <property type="term" value="C:nuclear pore"/>
    <property type="evidence" value="ECO:0000318"/>
    <property type="project" value="GO_Central"/>
</dbReference>
<evidence type="ECO:0000313" key="12">
    <source>
        <dbReference type="EnsemblMetazoa" id="XP_782857"/>
    </source>
</evidence>
<dbReference type="InterPro" id="IPR055099">
    <property type="entry name" value="Ig_NUP210_7th"/>
</dbReference>
<dbReference type="InterPro" id="IPR056899">
    <property type="entry name" value="Ig_NUP210_9th"/>
</dbReference>
<dbReference type="Pfam" id="PF26181">
    <property type="entry name" value="Ig_NUP210_13th"/>
    <property type="match status" value="1"/>
</dbReference>
<dbReference type="InterPro" id="IPR003343">
    <property type="entry name" value="Big_2"/>
</dbReference>
<feature type="compositionally biased region" description="Polar residues" evidence="9">
    <location>
        <begin position="1871"/>
        <end position="1882"/>
    </location>
</feature>
<evidence type="ECO:0000256" key="4">
    <source>
        <dbReference type="ARBA" id="ARBA00022729"/>
    </source>
</evidence>
<dbReference type="InterPro" id="IPR055094">
    <property type="entry name" value="NUP210_Ig15"/>
</dbReference>
<dbReference type="InterPro" id="IPR057586">
    <property type="entry name" value="Ig_NUP210_16th"/>
</dbReference>
<dbReference type="SUPFAM" id="SSF49373">
    <property type="entry name" value="Invasin/intimin cell-adhesion fragments"/>
    <property type="match status" value="1"/>
</dbReference>
<dbReference type="RefSeq" id="XP_782857.3">
    <property type="nucleotide sequence ID" value="XM_777764.5"/>
</dbReference>
<keyword evidence="3 10" id="KW-0812">Transmembrane</keyword>
<dbReference type="Pfam" id="PF22967">
    <property type="entry name" value="Ig_NUP210_1st"/>
    <property type="match status" value="1"/>
</dbReference>
<dbReference type="Pfam" id="PF22957">
    <property type="entry name" value="NUP210_Ig"/>
    <property type="match status" value="1"/>
</dbReference>
<dbReference type="EnsemblMetazoa" id="XM_777764">
    <property type="protein sequence ID" value="XP_782857"/>
    <property type="gene ID" value="LOC577545"/>
</dbReference>
<evidence type="ECO:0000256" key="10">
    <source>
        <dbReference type="SAM" id="Phobius"/>
    </source>
</evidence>
<dbReference type="OrthoDB" id="361283at2759"/>
<dbReference type="SMART" id="SM00635">
    <property type="entry name" value="BID_2"/>
    <property type="match status" value="2"/>
</dbReference>
<proteinExistence type="inferred from homology"/>
<evidence type="ECO:0000256" key="5">
    <source>
        <dbReference type="ARBA" id="ARBA00022989"/>
    </source>
</evidence>
<feature type="region of interest" description="Disordered" evidence="9">
    <location>
        <begin position="1863"/>
        <end position="1913"/>
    </location>
</feature>
<dbReference type="Pfam" id="PF22962">
    <property type="entry name" value="Ig_NUP210_7th"/>
    <property type="match status" value="1"/>
</dbReference>
<dbReference type="OMA" id="SYTHGNI"/>
<evidence type="ECO:0000256" key="1">
    <source>
        <dbReference type="ARBA" id="ARBA00004590"/>
    </source>
</evidence>
<dbReference type="PANTHER" id="PTHR23019">
    <property type="entry name" value="NUCLEAR PORE MEMBRANE GLYCOPROTEIN GP210-RELATED"/>
    <property type="match status" value="1"/>
</dbReference>
<evidence type="ECO:0000256" key="9">
    <source>
        <dbReference type="SAM" id="MobiDB-lite"/>
    </source>
</evidence>
<dbReference type="Pfam" id="PF26183">
    <property type="entry name" value="Ig_NUP210_14th"/>
    <property type="match status" value="1"/>
</dbReference>
<evidence type="ECO:0000256" key="2">
    <source>
        <dbReference type="ARBA" id="ARBA00007313"/>
    </source>
</evidence>
<dbReference type="InterPro" id="IPR056898">
    <property type="entry name" value="Ig_NUP210_6th"/>
</dbReference>
<keyword evidence="7" id="KW-0325">Glycoprotein</keyword>
<feature type="domain" description="BIG2" evidence="11">
    <location>
        <begin position="450"/>
        <end position="528"/>
    </location>
</feature>
<dbReference type="FunCoup" id="A0A7M7RDU1">
    <property type="interactions" value="1288"/>
</dbReference>
<evidence type="ECO:0000256" key="8">
    <source>
        <dbReference type="ARBA" id="ARBA00023242"/>
    </source>
</evidence>
<dbReference type="Pfam" id="PF24991">
    <property type="entry name" value="Ig_NUP210_4th"/>
    <property type="match status" value="1"/>
</dbReference>
<sequence>MKMASAFQLHVTFGVIIFATFSLHFSSCTGHKLNVPRIMLPYYAATPINFTLEGSQGCYTWRSLRADVASVQPIDQDSGSGCAQRALVTALSAHPTQRTSVVFAEELGSGQVIRCDVIVDQIDLIDITTTTRILYLGDSPEEFEVRALDDEGNTFSTLEGLEFEWTLLSDYEADNAVDAKSILRIVQFKDLPYDPPAHITSMEAGGKQGDRILIEGLRAGSAKVGVKIKSAGFKDVKQSVVRLIVIDHLTLNPSQDIYILVHAYIYYTVEKIRQGKTTIVTMPSTQYRLALGNSSVGSLTESNSMVTGLALGHTQIMLQDRNFKDFKGFKDSLPSADIYVIEPAYLGFVIVPGGNWVLETGLYYEITIDVYDRESHKMFPSDIPNIRIDTVFPEAYFQVIRSSENGSYHYVRTLQSGITEINAALVAMIKPDGERAEFEVPIKESQEAEIFDPILVRPEYIAFAYQPGQPGYQYPLKATGGTGSYVWSSSQRVTGTVNVHGLVTTGDTTGMTNVTAADNRNLAHFGRSRVYLLPPTKMIFLDSRVEAEVGSILHLPLAMEAYYEAGKERVMLTHCGSLPLSTDVADQSIFQKTEPGEKFEVVADSCTTLHVKAMSVGHTQVSVILKQGGVKLQASVTIAAFAPLQPLDPDSIAIVALASSKTLVLTGGPQPWVLDPSRYYQNLEAEEQDWVKSNHVRGYGATKNYHVFQVLCRHLGEQTLTVNVGNDPTARNKFPARSSATVRYLCTQPVSLQLIPVVQQPDLEVPCPIALDSNNRIPVMNGQDVEILVNAVDSHGRLFHNFSSLVVSWTSTDHNLASYYKPQTSYSDEDGSFPGSKSLKAFEVTTLKHQQGSVTLTATTTAYDTGLFRKHSVAIPSQVPGVSASLELGLVMEASIDPNRLSLFNHPSNQASLNLQGGSGHFQIRPNIAGLAELRYDEKKKQIEVTPLRDGNLVITAYDLCIATNQHATAQIHMAGVHTIDLKVVDKVQVDHEIRAAVQVLDSTEQPLSVSYFPLMKLEPVPGSNIVTLRPDMESSGRDPHTAYYTVHGASIGFTTLAFTAMSKSGHTVSSKLRDIQVFPPLKLTPRNITLIVTSLFQVRSTGGPQPQSQIEYVVQSSNIAKINSSGILHALNLGHTRVTGRAVGYDQEAGSNVVYSEDIIDVYVIELNGIRIHAPLHRLESDTIMPVYAMGLGESETPFTFGDAIDGLQFEWSVSNDDVIEVEPVFAEDGIYSGAEHNIAMRVRTLNPGEASLRLQVSLLQPGRRQIYRDQTLMDEIQIQVFERLELMQPNCPCHSRLLMTPNTQAPIKTNRDGSARMSYRILTTSWDDFLSVNQMGLVRAGPKGGQASVEVTAFESFGVNQTTVVHVSIKPVSYIAVHSTTGLTTFDKSLQVFPIGVSPSFVVHFYDNIGERFDATNVKLDYRLHRFDRLQLQSGPDNSTLIGRSAHIGITILKVWDSESPWIDDYVGIPVGSVVQPDQGLVVGDIICLRSPLLSSEGQSGSWSSSESSILKVHRSSGVAMALTPGAVTLTQQLTPNLATTAQVSVGTILRITLEGNDVTTLSTVAKEGSIRIPVKLNGVSSIQGENCSFEKHAWIFETVTPPFQCTLQFADRNSPVTPSELFQVSAGYDASQGLYYCSISQLKTRHTPTFLSTMDTTLTLTARLLSIPNQRQVISEPLSFKFLPAYSVPQSGITLTLATRREDISVEGIPAVIDNLQASTNDTDIIALGKPTFMGRTLKKFPVALVDSSIVQYGPAILHTTVELSNTVTGQRTVVPIKISLVPVKLTIAMSEEVPVTGWSSVLHLFLQHYQTWLFFLIFILAVAGMVLICYHVFLAPRYYVGSSGSGAFLHSPLHRSPAPPPYFEQSPGFTEYQQSPYRSDSVRQRRAGKSPTKLWSTAYSPQEGASPQY</sequence>
<evidence type="ECO:0000259" key="11">
    <source>
        <dbReference type="SMART" id="SM00635"/>
    </source>
</evidence>
<accession>A0A7M7RDU1</accession>
<dbReference type="Pfam" id="PF22959">
    <property type="entry name" value="Ig_NUP210_15th"/>
    <property type="match status" value="1"/>
</dbReference>
<evidence type="ECO:0000256" key="3">
    <source>
        <dbReference type="ARBA" id="ARBA00022692"/>
    </source>
</evidence>
<dbReference type="PANTHER" id="PTHR23019:SF0">
    <property type="entry name" value="NUCLEAR PORE MEMBRANE GLYCOPROTEIN 210"/>
    <property type="match status" value="1"/>
</dbReference>
<reference evidence="12" key="2">
    <citation type="submission" date="2021-01" db="UniProtKB">
        <authorList>
            <consortium name="EnsemblMetazoa"/>
        </authorList>
    </citation>
    <scope>IDENTIFICATION</scope>
</reference>
<dbReference type="InParanoid" id="A0A7M7RDU1"/>
<dbReference type="InterPro" id="IPR008964">
    <property type="entry name" value="Invasin/intimin_cell_adhesion"/>
</dbReference>
<dbReference type="InterPro" id="IPR045197">
    <property type="entry name" value="NUP210-like"/>
</dbReference>
<dbReference type="Pfam" id="PF26184">
    <property type="entry name" value="Ig_NUP210_8th"/>
    <property type="match status" value="1"/>
</dbReference>
<keyword evidence="8" id="KW-0539">Nucleus</keyword>
<feature type="domain" description="BIG2" evidence="11">
    <location>
        <begin position="1078"/>
        <end position="1155"/>
    </location>
</feature>
<keyword evidence="13" id="KW-1185">Reference proteome</keyword>
<dbReference type="InterPro" id="IPR056897">
    <property type="entry name" value="Ig_NUP210_4th"/>
</dbReference>
<evidence type="ECO:0000256" key="7">
    <source>
        <dbReference type="ARBA" id="ARBA00023180"/>
    </source>
</evidence>
<protein>
    <recommendedName>
        <fullName evidence="11">BIG2 domain-containing protein</fullName>
    </recommendedName>
</protein>
<name>A0A7M7RDU1_STRPU</name>
<dbReference type="InterPro" id="IPR058779">
    <property type="entry name" value="Ig_NUP210_13th"/>
</dbReference>
<dbReference type="InterPro" id="IPR055098">
    <property type="entry name" value="Ig_NUP210_3rd"/>
</dbReference>
<dbReference type="Pfam" id="PF24902">
    <property type="entry name" value="Ig_NUP210_9th"/>
    <property type="match status" value="1"/>
</dbReference>
<reference evidence="13" key="1">
    <citation type="submission" date="2015-02" db="EMBL/GenBank/DDBJ databases">
        <title>Genome sequencing for Strongylocentrotus purpuratus.</title>
        <authorList>
            <person name="Murali S."/>
            <person name="Liu Y."/>
            <person name="Vee V."/>
            <person name="English A."/>
            <person name="Wang M."/>
            <person name="Skinner E."/>
            <person name="Han Y."/>
            <person name="Muzny D.M."/>
            <person name="Worley K.C."/>
            <person name="Gibbs R.A."/>
        </authorList>
    </citation>
    <scope>NUCLEOTIDE SEQUENCE</scope>
</reference>
<dbReference type="KEGG" id="spu:577545"/>
<dbReference type="Proteomes" id="UP000007110">
    <property type="component" value="Unassembled WGS sequence"/>
</dbReference>